<accession>A0A916E9T8</accession>
<dbReference type="Proteomes" id="UP000684084">
    <property type="component" value="Unassembled WGS sequence"/>
</dbReference>
<gene>
    <name evidence="1" type="ORF">CHRIB12_LOCUS13193</name>
</gene>
<evidence type="ECO:0000313" key="1">
    <source>
        <dbReference type="EMBL" id="CAB5371614.1"/>
    </source>
</evidence>
<sequence>MVDENNLYSDNWDSNTNRLITAASRSQSNADYFTNMDTSPIETVAQSDIVTSKLQSIQIPEKSSTVLAKSSNKNKKSNKNLIEKVITGYKPTDDD</sequence>
<dbReference type="AlphaFoldDB" id="A0A916E9T8"/>
<reference evidence="1" key="1">
    <citation type="submission" date="2020-05" db="EMBL/GenBank/DDBJ databases">
        <authorList>
            <person name="Rincon C."/>
            <person name="Sanders R I."/>
            <person name="Robbins C."/>
            <person name="Chaturvedi A."/>
        </authorList>
    </citation>
    <scope>NUCLEOTIDE SEQUENCE</scope>
    <source>
        <strain evidence="1">CHB12</strain>
    </source>
</reference>
<evidence type="ECO:0000313" key="2">
    <source>
        <dbReference type="Proteomes" id="UP000684084"/>
    </source>
</evidence>
<proteinExistence type="predicted"/>
<name>A0A916E9T8_9GLOM</name>
<dbReference type="EMBL" id="CAGKOT010000029">
    <property type="protein sequence ID" value="CAB5371614.1"/>
    <property type="molecule type" value="Genomic_DNA"/>
</dbReference>
<dbReference type="OrthoDB" id="10330778at2759"/>
<organism evidence="1 2">
    <name type="scientific">Rhizophagus irregularis</name>
    <dbReference type="NCBI Taxonomy" id="588596"/>
    <lineage>
        <taxon>Eukaryota</taxon>
        <taxon>Fungi</taxon>
        <taxon>Fungi incertae sedis</taxon>
        <taxon>Mucoromycota</taxon>
        <taxon>Glomeromycotina</taxon>
        <taxon>Glomeromycetes</taxon>
        <taxon>Glomerales</taxon>
        <taxon>Glomeraceae</taxon>
        <taxon>Rhizophagus</taxon>
    </lineage>
</organism>
<comment type="caution">
    <text evidence="1">The sequence shown here is derived from an EMBL/GenBank/DDBJ whole genome shotgun (WGS) entry which is preliminary data.</text>
</comment>
<protein>
    <submittedName>
        <fullName evidence="1">Uncharacterized protein</fullName>
    </submittedName>
</protein>